<dbReference type="RefSeq" id="WP_319844480.1">
    <property type="nucleotide sequence ID" value="NZ_JAXAFJ010000005.1"/>
</dbReference>
<dbReference type="Proteomes" id="UP001274321">
    <property type="component" value="Unassembled WGS sequence"/>
</dbReference>
<evidence type="ECO:0000313" key="1">
    <source>
        <dbReference type="EMBL" id="MDX6806349.1"/>
    </source>
</evidence>
<keyword evidence="2" id="KW-1185">Reference proteome</keyword>
<protein>
    <recommendedName>
        <fullName evidence="3">Winged helix-turn-helix domain-containing protein</fullName>
    </recommendedName>
</protein>
<organism evidence="1 2">
    <name type="scientific">Terrihabitans rhizophilus</name>
    <dbReference type="NCBI Taxonomy" id="3092662"/>
    <lineage>
        <taxon>Bacteria</taxon>
        <taxon>Pseudomonadati</taxon>
        <taxon>Pseudomonadota</taxon>
        <taxon>Alphaproteobacteria</taxon>
        <taxon>Hyphomicrobiales</taxon>
        <taxon>Terrihabitans</taxon>
    </lineage>
</organism>
<proteinExistence type="predicted"/>
<accession>A0ABU4RQH5</accession>
<name>A0ABU4RQH5_9HYPH</name>
<sequence>MSQTEVDLQQQGLFPCDAEVARRLSMGADKFRRLAPALERAGFPTRDPLVGNRYWPAVKAFWDNRYGLATLRPSVHEDGEENLDALRGR</sequence>
<dbReference type="EMBL" id="JAXAFJ010000005">
    <property type="protein sequence ID" value="MDX6806349.1"/>
    <property type="molecule type" value="Genomic_DNA"/>
</dbReference>
<comment type="caution">
    <text evidence="1">The sequence shown here is derived from an EMBL/GenBank/DDBJ whole genome shotgun (WGS) entry which is preliminary data.</text>
</comment>
<gene>
    <name evidence="1" type="ORF">SCD90_09745</name>
</gene>
<reference evidence="1 2" key="1">
    <citation type="submission" date="2023-11" db="EMBL/GenBank/DDBJ databases">
        <authorList>
            <person name="Bao R."/>
        </authorList>
    </citation>
    <scope>NUCLEOTIDE SEQUENCE [LARGE SCALE GENOMIC DNA]</scope>
    <source>
        <strain evidence="1 2">PJ23</strain>
    </source>
</reference>
<evidence type="ECO:0008006" key="3">
    <source>
        <dbReference type="Google" id="ProtNLM"/>
    </source>
</evidence>
<evidence type="ECO:0000313" key="2">
    <source>
        <dbReference type="Proteomes" id="UP001274321"/>
    </source>
</evidence>